<protein>
    <submittedName>
        <fullName evidence="5">Pyroglutamyl-peptidase I (PGP)</fullName>
    </submittedName>
</protein>
<evidence type="ECO:0000313" key="6">
    <source>
        <dbReference type="Proteomes" id="UP000031737"/>
    </source>
</evidence>
<name>A0A061J1J5_TRYRA</name>
<dbReference type="MEROPS" id="C15.012"/>
<dbReference type="InterPro" id="IPR016125">
    <property type="entry name" value="Peptidase_C15-like"/>
</dbReference>
<comment type="similarity">
    <text evidence="1">Belongs to the peptidase C15 family.</text>
</comment>
<dbReference type="Proteomes" id="UP000031737">
    <property type="component" value="Unassembled WGS sequence"/>
</dbReference>
<dbReference type="PANTHER" id="PTHR23402">
    <property type="entry name" value="PROTEASE FAMILY C15 PYROGLUTAMYL-PEPTIDASE I-RELATED"/>
    <property type="match status" value="1"/>
</dbReference>
<dbReference type="Pfam" id="PF01470">
    <property type="entry name" value="Peptidase_C15"/>
    <property type="match status" value="1"/>
</dbReference>
<dbReference type="AlphaFoldDB" id="A0A061J1J5"/>
<proteinExistence type="inferred from homology"/>
<evidence type="ECO:0000313" key="5">
    <source>
        <dbReference type="EMBL" id="ESL09293.1"/>
    </source>
</evidence>
<dbReference type="SUPFAM" id="SSF53182">
    <property type="entry name" value="Pyrrolidone carboxyl peptidase (pyroglutamate aminopeptidase)"/>
    <property type="match status" value="1"/>
</dbReference>
<organism evidence="5 6">
    <name type="scientific">Trypanosoma rangeli SC58</name>
    <dbReference type="NCBI Taxonomy" id="429131"/>
    <lineage>
        <taxon>Eukaryota</taxon>
        <taxon>Discoba</taxon>
        <taxon>Euglenozoa</taxon>
        <taxon>Kinetoplastea</taxon>
        <taxon>Metakinetoplastina</taxon>
        <taxon>Trypanosomatida</taxon>
        <taxon>Trypanosomatidae</taxon>
        <taxon>Trypanosoma</taxon>
        <taxon>Herpetosoma</taxon>
    </lineage>
</organism>
<evidence type="ECO:0000256" key="2">
    <source>
        <dbReference type="ARBA" id="ARBA00022670"/>
    </source>
</evidence>
<dbReference type="PANTHER" id="PTHR23402:SF1">
    <property type="entry name" value="PYROGLUTAMYL-PEPTIDASE I"/>
    <property type="match status" value="1"/>
</dbReference>
<dbReference type="GO" id="GO:0006508">
    <property type="term" value="P:proteolysis"/>
    <property type="evidence" value="ECO:0007669"/>
    <property type="project" value="UniProtKB-KW"/>
</dbReference>
<keyword evidence="4" id="KW-0788">Thiol protease</keyword>
<comment type="caution">
    <text evidence="5">The sequence shown here is derived from an EMBL/GenBank/DDBJ whole genome shotgun (WGS) entry which is preliminary data.</text>
</comment>
<keyword evidence="3" id="KW-0378">Hydrolase</keyword>
<evidence type="ECO:0000256" key="4">
    <source>
        <dbReference type="ARBA" id="ARBA00022807"/>
    </source>
</evidence>
<keyword evidence="2" id="KW-0645">Protease</keyword>
<dbReference type="OrthoDB" id="407146at2759"/>
<dbReference type="GO" id="GO:0008234">
    <property type="term" value="F:cysteine-type peptidase activity"/>
    <property type="evidence" value="ECO:0007669"/>
    <property type="project" value="UniProtKB-KW"/>
</dbReference>
<accession>A0A061J1J5</accession>
<keyword evidence="6" id="KW-1185">Reference proteome</keyword>
<dbReference type="VEuPathDB" id="TriTrypDB:TRSC58_02989"/>
<dbReference type="EMBL" id="AUPL01002989">
    <property type="protein sequence ID" value="ESL09293.1"/>
    <property type="molecule type" value="Genomic_DNA"/>
</dbReference>
<dbReference type="Gene3D" id="3.40.630.20">
    <property type="entry name" value="Peptidase C15, pyroglutamyl peptidase I-like"/>
    <property type="match status" value="1"/>
</dbReference>
<sequence>MRHSKLQLYMSGFGPFKSITVNPSAIIGESVSKEMMKDKELQVHYEELEVTFDAVSAYFKSLEDTLGKYMEEDPEGCVLIVHVGLRSREQEGQMRLEVRAYNELEGFPIEELRPLDVYVESVFGCERNDMATAATELIRQLNVEILAEGREDGGRQLPRWIISRDAGRYYCNYTLYQSVKLQKKWKGRVFPVFVHIANAFTCNNPSLGEQTAQVHSLVSGLVQIVRNKNTTL</sequence>
<evidence type="ECO:0000256" key="1">
    <source>
        <dbReference type="ARBA" id="ARBA00006641"/>
    </source>
</evidence>
<evidence type="ECO:0000256" key="3">
    <source>
        <dbReference type="ARBA" id="ARBA00022801"/>
    </source>
</evidence>
<dbReference type="InterPro" id="IPR036440">
    <property type="entry name" value="Peptidase_C15-like_sf"/>
</dbReference>
<reference evidence="5 6" key="1">
    <citation type="submission" date="2013-07" db="EMBL/GenBank/DDBJ databases">
        <authorList>
            <person name="Stoco P.H."/>
            <person name="Wagner G."/>
            <person name="Gerber A."/>
            <person name="Zaha A."/>
            <person name="Thompson C."/>
            <person name="Bartholomeu D.C."/>
            <person name="Luckemeyer D.D."/>
            <person name="Bahia D."/>
            <person name="Loreto E."/>
            <person name="Prestes E.B."/>
            <person name="Lima F.M."/>
            <person name="Rodrigues-Luiz G."/>
            <person name="Vallejo G.A."/>
            <person name="Filho J.F."/>
            <person name="Monteiro K.M."/>
            <person name="Tyler K.M."/>
            <person name="de Almeida L.G."/>
            <person name="Ortiz M.F."/>
            <person name="Siervo M.A."/>
            <person name="de Moraes M.H."/>
            <person name="Cunha O.L."/>
            <person name="Mendonca-Neto R."/>
            <person name="Silva R."/>
            <person name="Teixeira S.M."/>
            <person name="Murta S.M."/>
            <person name="Sincero T.C."/>
            <person name="Mendes T.A."/>
            <person name="Urmenyi T.P."/>
            <person name="Silva V.G."/>
            <person name="da Rocha W.D."/>
            <person name="Andersson B."/>
            <person name="Romanha A.J."/>
            <person name="Steindel M."/>
            <person name="de Vasconcelos A.T."/>
            <person name="Grisard E.C."/>
        </authorList>
    </citation>
    <scope>NUCLEOTIDE SEQUENCE [LARGE SCALE GENOMIC DNA]</scope>
    <source>
        <strain evidence="5 6">SC58</strain>
    </source>
</reference>
<gene>
    <name evidence="5" type="ORF">TRSC58_02989</name>
</gene>